<dbReference type="EMBL" id="LMWN01000003">
    <property type="protein sequence ID" value="KUN09853.1"/>
    <property type="molecule type" value="Genomic_DNA"/>
</dbReference>
<name>A0A117Q5D6_9ACTN</name>
<reference evidence="1 2" key="1">
    <citation type="submission" date="2015-10" db="EMBL/GenBank/DDBJ databases">
        <title>Draft genome sequence of Streptomyces yokosukanensis DSM 40224, type strain for the species Streptomyces yokosukanensis.</title>
        <authorList>
            <person name="Ruckert C."/>
            <person name="Winkler A."/>
            <person name="Kalinowski J."/>
            <person name="Kampfer P."/>
            <person name="Glaeser S."/>
        </authorList>
    </citation>
    <scope>NUCLEOTIDE SEQUENCE [LARGE SCALE GENOMIC DNA]</scope>
    <source>
        <strain evidence="1 2">DSM 40224</strain>
    </source>
</reference>
<dbReference type="Proteomes" id="UP000053127">
    <property type="component" value="Unassembled WGS sequence"/>
</dbReference>
<evidence type="ECO:0008006" key="3">
    <source>
        <dbReference type="Google" id="ProtNLM"/>
    </source>
</evidence>
<accession>A0A117Q5D6</accession>
<protein>
    <recommendedName>
        <fullName evidence="3">RCK N-terminal domain-containing protein</fullName>
    </recommendedName>
</protein>
<dbReference type="AlphaFoldDB" id="A0A117Q5D6"/>
<keyword evidence="2" id="KW-1185">Reference proteome</keyword>
<evidence type="ECO:0000313" key="2">
    <source>
        <dbReference type="Proteomes" id="UP000053127"/>
    </source>
</evidence>
<organism evidence="1 2">
    <name type="scientific">Streptomyces yokosukanensis</name>
    <dbReference type="NCBI Taxonomy" id="67386"/>
    <lineage>
        <taxon>Bacteria</taxon>
        <taxon>Bacillati</taxon>
        <taxon>Actinomycetota</taxon>
        <taxon>Actinomycetes</taxon>
        <taxon>Kitasatosporales</taxon>
        <taxon>Streptomycetaceae</taxon>
        <taxon>Streptomyces</taxon>
    </lineage>
</organism>
<dbReference type="STRING" id="67386.AQI95_02500"/>
<gene>
    <name evidence="1" type="ORF">AQI95_02500</name>
</gene>
<proteinExistence type="predicted"/>
<sequence length="83" mass="8665">MVICGDDGLAHRLALELDAVCGEVVTVVVPTRDDAYGAGIAALLGVMPVERGSLLFTCVDVAGRPELEGRAGDRVVLATTRRD</sequence>
<comment type="caution">
    <text evidence="1">The sequence shown here is derived from an EMBL/GenBank/DDBJ whole genome shotgun (WGS) entry which is preliminary data.</text>
</comment>
<evidence type="ECO:0000313" key="1">
    <source>
        <dbReference type="EMBL" id="KUN09853.1"/>
    </source>
</evidence>